<dbReference type="PRINTS" id="PR01438">
    <property type="entry name" value="UNVRSLSTRESS"/>
</dbReference>
<evidence type="ECO:0000313" key="4">
    <source>
        <dbReference type="EMBL" id="TCI07808.1"/>
    </source>
</evidence>
<dbReference type="Proteomes" id="UP000291822">
    <property type="component" value="Unassembled WGS sequence"/>
</dbReference>
<dbReference type="RefSeq" id="WP_131152250.1">
    <property type="nucleotide sequence ID" value="NZ_SJTG01000004.1"/>
</dbReference>
<evidence type="ECO:0000256" key="2">
    <source>
        <dbReference type="PIRNR" id="PIRNR006276"/>
    </source>
</evidence>
<dbReference type="InterPro" id="IPR006016">
    <property type="entry name" value="UspA"/>
</dbReference>
<dbReference type="CDD" id="cd00293">
    <property type="entry name" value="USP-like"/>
    <property type="match status" value="1"/>
</dbReference>
<organism evidence="4 5">
    <name type="scientific">Dyella soli</name>
    <dbReference type="NCBI Taxonomy" id="522319"/>
    <lineage>
        <taxon>Bacteria</taxon>
        <taxon>Pseudomonadati</taxon>
        <taxon>Pseudomonadota</taxon>
        <taxon>Gammaproteobacteria</taxon>
        <taxon>Lysobacterales</taxon>
        <taxon>Rhodanobacteraceae</taxon>
        <taxon>Dyella</taxon>
    </lineage>
</organism>
<dbReference type="Pfam" id="PF00582">
    <property type="entry name" value="Usp"/>
    <property type="match status" value="1"/>
</dbReference>
<evidence type="ECO:0000313" key="5">
    <source>
        <dbReference type="Proteomes" id="UP000291822"/>
    </source>
</evidence>
<evidence type="ECO:0000256" key="1">
    <source>
        <dbReference type="ARBA" id="ARBA00008791"/>
    </source>
</evidence>
<sequence length="145" mass="15705">MFRHILIPTDGSELSMRGVRMGIDLAKTDGARVTAIHVVPPFHSVTYMAEMLAASEANYVLESAERAKKYLEDVKKLATEAGVACQTLTVESDRPDEVITQAAQDQGCDVIVIASHGWRGLTKLLLGSVTQKVLLSSPVPVLVCR</sequence>
<dbReference type="EMBL" id="SJTG01000004">
    <property type="protein sequence ID" value="TCI07808.1"/>
    <property type="molecule type" value="Genomic_DNA"/>
</dbReference>
<evidence type="ECO:0000259" key="3">
    <source>
        <dbReference type="Pfam" id="PF00582"/>
    </source>
</evidence>
<name>A0A4R0YK75_9GAMM</name>
<dbReference type="InterPro" id="IPR014729">
    <property type="entry name" value="Rossmann-like_a/b/a_fold"/>
</dbReference>
<keyword evidence="2" id="KW-0963">Cytoplasm</keyword>
<dbReference type="GO" id="GO:0005737">
    <property type="term" value="C:cytoplasm"/>
    <property type="evidence" value="ECO:0007669"/>
    <property type="project" value="UniProtKB-SubCell"/>
</dbReference>
<dbReference type="InterPro" id="IPR006015">
    <property type="entry name" value="Universal_stress_UspA"/>
</dbReference>
<accession>A0A4R0YK75</accession>
<dbReference type="Gene3D" id="3.40.50.620">
    <property type="entry name" value="HUPs"/>
    <property type="match status" value="1"/>
</dbReference>
<dbReference type="PANTHER" id="PTHR46268:SF15">
    <property type="entry name" value="UNIVERSAL STRESS PROTEIN HP_0031"/>
    <property type="match status" value="1"/>
</dbReference>
<feature type="domain" description="UspA" evidence="3">
    <location>
        <begin position="1"/>
        <end position="145"/>
    </location>
</feature>
<proteinExistence type="inferred from homology"/>
<protein>
    <recommendedName>
        <fullName evidence="2">Universal stress protein</fullName>
    </recommendedName>
</protein>
<keyword evidence="5" id="KW-1185">Reference proteome</keyword>
<dbReference type="PIRSF" id="PIRSF006276">
    <property type="entry name" value="UspA"/>
    <property type="match status" value="1"/>
</dbReference>
<dbReference type="AlphaFoldDB" id="A0A4R0YK75"/>
<reference evidence="4 5" key="1">
    <citation type="submission" date="2019-02" db="EMBL/GenBank/DDBJ databases">
        <title>Dyella amyloliquefaciens sp. nov., isolated from forest soil.</title>
        <authorList>
            <person name="Gao Z.-H."/>
            <person name="Qiu L.-H."/>
        </authorList>
    </citation>
    <scope>NUCLEOTIDE SEQUENCE [LARGE SCALE GENOMIC DNA]</scope>
    <source>
        <strain evidence="4 5">KACC 12747</strain>
    </source>
</reference>
<comment type="caution">
    <text evidence="4">The sequence shown here is derived from an EMBL/GenBank/DDBJ whole genome shotgun (WGS) entry which is preliminary data.</text>
</comment>
<comment type="similarity">
    <text evidence="1 2">Belongs to the universal stress protein A family.</text>
</comment>
<gene>
    <name evidence="4" type="ORF">EZM97_24315</name>
</gene>
<dbReference type="PANTHER" id="PTHR46268">
    <property type="entry name" value="STRESS RESPONSE PROTEIN NHAX"/>
    <property type="match status" value="1"/>
</dbReference>
<comment type="subcellular location">
    <subcellularLocation>
        <location evidence="2">Cytoplasm</location>
    </subcellularLocation>
</comment>
<dbReference type="SUPFAM" id="SSF52402">
    <property type="entry name" value="Adenine nucleotide alpha hydrolases-like"/>
    <property type="match status" value="1"/>
</dbReference>